<dbReference type="InterPro" id="IPR052542">
    <property type="entry name" value="Cholesterol_Oxidase"/>
</dbReference>
<dbReference type="Gene3D" id="3.50.50.60">
    <property type="entry name" value="FAD/NAD(P)-binding domain"/>
    <property type="match status" value="1"/>
</dbReference>
<dbReference type="PANTHER" id="PTHR47470">
    <property type="entry name" value="CHOLESTEROL OXIDASE"/>
    <property type="match status" value="1"/>
</dbReference>
<evidence type="ECO:0000256" key="1">
    <source>
        <dbReference type="ARBA" id="ARBA00001974"/>
    </source>
</evidence>
<dbReference type="GO" id="GO:0016995">
    <property type="term" value="F:cholesterol oxidase activity"/>
    <property type="evidence" value="ECO:0007669"/>
    <property type="project" value="UniProtKB-EC"/>
</dbReference>
<evidence type="ECO:0000256" key="9">
    <source>
        <dbReference type="ARBA" id="ARBA00023221"/>
    </source>
</evidence>
<evidence type="ECO:0000256" key="6">
    <source>
        <dbReference type="ARBA" id="ARBA00023002"/>
    </source>
</evidence>
<accession>A0A8I1JEH8</accession>
<dbReference type="EC" id="5.3.3.1" evidence="11"/>
<keyword evidence="4" id="KW-0285">Flavoprotein</keyword>
<evidence type="ECO:0000256" key="13">
    <source>
        <dbReference type="ARBA" id="ARBA00049723"/>
    </source>
</evidence>
<dbReference type="Pfam" id="PF13450">
    <property type="entry name" value="NAD_binding_8"/>
    <property type="match status" value="1"/>
</dbReference>
<comment type="pathway">
    <text evidence="12">Steroid metabolism; cholesterol degradation.</text>
</comment>
<feature type="domain" description="Glucose-methanol-choline oxidoreductase C-terminal" evidence="16">
    <location>
        <begin position="489"/>
        <end position="543"/>
    </location>
</feature>
<dbReference type="GO" id="GO:0008203">
    <property type="term" value="P:cholesterol metabolic process"/>
    <property type="evidence" value="ECO:0007669"/>
    <property type="project" value="UniProtKB-KW"/>
</dbReference>
<evidence type="ECO:0000256" key="4">
    <source>
        <dbReference type="ARBA" id="ARBA00022630"/>
    </source>
</evidence>
<keyword evidence="8" id="KW-1207">Sterol metabolism</keyword>
<protein>
    <recommendedName>
        <fullName evidence="14">Cholesterol oxidase</fullName>
        <ecNumber evidence="13">1.1.3.6</ecNumber>
        <ecNumber evidence="11">5.3.3.1</ecNumber>
    </recommendedName>
    <alternativeName>
        <fullName evidence="15">Cholesterol isomerase</fullName>
    </alternativeName>
</protein>
<dbReference type="EMBL" id="JAEILH010000011">
    <property type="protein sequence ID" value="MBI6623616.1"/>
    <property type="molecule type" value="Genomic_DNA"/>
</dbReference>
<evidence type="ECO:0000256" key="8">
    <source>
        <dbReference type="ARBA" id="ARBA00023166"/>
    </source>
</evidence>
<keyword evidence="9" id="KW-0753">Steroid metabolism</keyword>
<comment type="caution">
    <text evidence="17">The sequence shown here is derived from an EMBL/GenBank/DDBJ whole genome shotgun (WGS) entry which is preliminary data.</text>
</comment>
<evidence type="ECO:0000256" key="3">
    <source>
        <dbReference type="ARBA" id="ARBA00022548"/>
    </source>
</evidence>
<evidence type="ECO:0000259" key="16">
    <source>
        <dbReference type="Pfam" id="PF05199"/>
    </source>
</evidence>
<keyword evidence="6" id="KW-0560">Oxidoreductase</keyword>
<comment type="similarity">
    <text evidence="2">Belongs to the GMC oxidoreductase family.</text>
</comment>
<evidence type="ECO:0000256" key="15">
    <source>
        <dbReference type="ARBA" id="ARBA00049778"/>
    </source>
</evidence>
<evidence type="ECO:0000256" key="5">
    <source>
        <dbReference type="ARBA" id="ARBA00022827"/>
    </source>
</evidence>
<dbReference type="EC" id="1.1.3.6" evidence="13"/>
<name>A0A8I1JEH8_9PSED</name>
<sequence>MDSKSETDDEINLSRREAIVLIGGALSTLAYARSAGAQTVAATEESTENSLDAVPASKVEIIVIGSGFGGSIAAKRLAEAGRDVVMLERGPWRDTVPNRSVGMTDLTPLPQGAKAFSHGLRSIRSHLFQGQWVLNTKGFVEAYLGNGINVICSSNVGGGSHIYAGMLAKPSNPAYWDGRHPQISQAGMDKYYSEIIALLQTRAATEEDKSPNRISETNYGGELSTAGLASPLIGVLFPKQPGSASKVTDANGIDRWECDYRNNSVLGSPSGAKTTLDFAAIWPAMQRGLKVRDLCEVQTIRKLSEASAEGMRYEILYRNHREGRDEKVFAKHVVLAAGCLNTVRLLFKSRDVDGALDGMPRLGMSFGTNGGYFAFWKENSSKDLSEGLPLAGPFRSKDSPSKSVQVLRAAIQGIDDIPMPAILRRWLRRNSFIVALGKDNNNGAMTMESGKFQITYDKNESSVYHEIDYEVETIQRATGTKIYAPASPLTVQPLGGACLGTSNADGVIDANGEVFDNPGLYVVDAAALPESTGRPPSLTIAVWAANVADRLLASLQGEPQNSEKIVR</sequence>
<keyword evidence="3" id="KW-0153">Cholesterol metabolism</keyword>
<keyword evidence="7" id="KW-0443">Lipid metabolism</keyword>
<evidence type="ECO:0000256" key="2">
    <source>
        <dbReference type="ARBA" id="ARBA00010790"/>
    </source>
</evidence>
<evidence type="ECO:0000313" key="18">
    <source>
        <dbReference type="Proteomes" id="UP000645865"/>
    </source>
</evidence>
<dbReference type="GO" id="GO:0004769">
    <property type="term" value="F:steroid Delta-isomerase activity"/>
    <property type="evidence" value="ECO:0007669"/>
    <property type="project" value="UniProtKB-EC"/>
</dbReference>
<dbReference type="RefSeq" id="WP_198712313.1">
    <property type="nucleotide sequence ID" value="NZ_JAEILH010000011.1"/>
</dbReference>
<dbReference type="AlphaFoldDB" id="A0A8I1JEH8"/>
<evidence type="ECO:0000256" key="14">
    <source>
        <dbReference type="ARBA" id="ARBA00049744"/>
    </source>
</evidence>
<keyword evidence="10" id="KW-0413">Isomerase</keyword>
<organism evidence="17 18">
    <name type="scientific">Pseudomonas rhodesiae</name>
    <dbReference type="NCBI Taxonomy" id="76760"/>
    <lineage>
        <taxon>Bacteria</taxon>
        <taxon>Pseudomonadati</taxon>
        <taxon>Pseudomonadota</taxon>
        <taxon>Gammaproteobacteria</taxon>
        <taxon>Pseudomonadales</taxon>
        <taxon>Pseudomonadaceae</taxon>
        <taxon>Pseudomonas</taxon>
    </lineage>
</organism>
<proteinExistence type="inferred from homology"/>
<dbReference type="Proteomes" id="UP000645865">
    <property type="component" value="Unassembled WGS sequence"/>
</dbReference>
<evidence type="ECO:0000256" key="12">
    <source>
        <dbReference type="ARBA" id="ARBA00049645"/>
    </source>
</evidence>
<gene>
    <name evidence="17" type="ORF">YA0853_08010</name>
</gene>
<reference evidence="17" key="1">
    <citation type="submission" date="2020-12" db="EMBL/GenBank/DDBJ databases">
        <title>Comparative genomic insights into the epidemiology and virulence of plant pathogenic Pseudomonads from Turkey.</title>
        <authorList>
            <person name="Dillon M."/>
            <person name="Ruiz-Bedoya T."/>
            <person name="Bendalovic-Torma C."/>
            <person name="Guttman K.M."/>
            <person name="Kwak H."/>
            <person name="Middleton M.A."/>
            <person name="Wang P.W."/>
            <person name="Horuz S."/>
            <person name="Aysan Y."/>
            <person name="Guttman D.S."/>
        </authorList>
    </citation>
    <scope>NUCLEOTIDE SEQUENCE</scope>
    <source>
        <strain evidence="17">S5_IA_3a</strain>
    </source>
</reference>
<keyword evidence="5" id="KW-0274">FAD</keyword>
<evidence type="ECO:0000256" key="11">
    <source>
        <dbReference type="ARBA" id="ARBA00038856"/>
    </source>
</evidence>
<comment type="cofactor">
    <cofactor evidence="1">
        <name>FAD</name>
        <dbReference type="ChEBI" id="CHEBI:57692"/>
    </cofactor>
</comment>
<dbReference type="Gene3D" id="3.30.410.10">
    <property type="entry name" value="Cholesterol Oxidase, domain 2"/>
    <property type="match status" value="1"/>
</dbReference>
<dbReference type="SUPFAM" id="SSF51905">
    <property type="entry name" value="FAD/NAD(P)-binding domain"/>
    <property type="match status" value="1"/>
</dbReference>
<evidence type="ECO:0000313" key="17">
    <source>
        <dbReference type="EMBL" id="MBI6623616.1"/>
    </source>
</evidence>
<dbReference type="InterPro" id="IPR007867">
    <property type="entry name" value="GMC_OxRtase_C"/>
</dbReference>
<evidence type="ECO:0000256" key="10">
    <source>
        <dbReference type="ARBA" id="ARBA00023235"/>
    </source>
</evidence>
<dbReference type="InterPro" id="IPR036188">
    <property type="entry name" value="FAD/NAD-bd_sf"/>
</dbReference>
<evidence type="ECO:0000256" key="7">
    <source>
        <dbReference type="ARBA" id="ARBA00023098"/>
    </source>
</evidence>
<dbReference type="Pfam" id="PF05199">
    <property type="entry name" value="GMC_oxred_C"/>
    <property type="match status" value="1"/>
</dbReference>
<dbReference type="PANTHER" id="PTHR47470:SF1">
    <property type="entry name" value="FAD-DEPENDENT OXIDOREDUCTASE 2 FAD BINDING DOMAIN-CONTAINING PROTEIN"/>
    <property type="match status" value="1"/>
</dbReference>